<dbReference type="STRING" id="6265.A0A0B2VP41"/>
<feature type="transmembrane region" description="Helical" evidence="6">
    <location>
        <begin position="368"/>
        <end position="389"/>
    </location>
</feature>
<dbReference type="GO" id="GO:0016020">
    <property type="term" value="C:membrane"/>
    <property type="evidence" value="ECO:0007669"/>
    <property type="project" value="UniProtKB-SubCell"/>
</dbReference>
<proteinExistence type="predicted"/>
<dbReference type="PROSITE" id="PS50801">
    <property type="entry name" value="STAS"/>
    <property type="match status" value="1"/>
</dbReference>
<dbReference type="Pfam" id="PF01740">
    <property type="entry name" value="STAS"/>
    <property type="match status" value="1"/>
</dbReference>
<dbReference type="NCBIfam" id="TIGR00815">
    <property type="entry name" value="sulP"/>
    <property type="match status" value="1"/>
</dbReference>
<dbReference type="Pfam" id="PF00916">
    <property type="entry name" value="Sulfate_transp"/>
    <property type="match status" value="1"/>
</dbReference>
<dbReference type="InterPro" id="IPR001902">
    <property type="entry name" value="SLC26A/SulP_fam"/>
</dbReference>
<dbReference type="CDD" id="cd07042">
    <property type="entry name" value="STAS_SulP_like_sulfate_transporter"/>
    <property type="match status" value="1"/>
</dbReference>
<keyword evidence="4 6" id="KW-0472">Membrane</keyword>
<evidence type="ECO:0000256" key="1">
    <source>
        <dbReference type="ARBA" id="ARBA00004141"/>
    </source>
</evidence>
<feature type="transmembrane region" description="Helical" evidence="6">
    <location>
        <begin position="270"/>
        <end position="290"/>
    </location>
</feature>
<evidence type="ECO:0000259" key="7">
    <source>
        <dbReference type="PROSITE" id="PS50801"/>
    </source>
</evidence>
<dbReference type="InterPro" id="IPR036513">
    <property type="entry name" value="STAS_dom_sf"/>
</dbReference>
<sequence length="944" mass="107650">MSEHTINTELPTHIASLRGTFMRQEEFDELYMFLPPPQVENKKRKCMQKFFHPCLSPDQFFRFIVSFIPIIGWLPEYKWKRNLLGDFLAGITEEFDELYMFLPPPQVENKKRKCMQKFFHPCLSPDQFFRFIVSFIPIIGWLPEYKWKRNLLGDFLAGITVGIMHVPQGIAYAILQGVDPVYGLYSSFFPALFYMIFGTSQHVSIGSFAIISLMTGTSRAEILRAIRNEYLHDEGYYVEHVAQLGYTSVDIRNLTDYVPFHLKNVTDIQVVTALTLCVGLVHLLMGLLRIEFLTSYLSDQLISGFSTGASVHVIIVQLDKIFQVNRFVTENYLIIRISLPNFITLASLVFNFKLLGKDCINPYVRKRLPVPLPFELILVIVATTLSYLFDFERKHQMNVVGIVPVGFPTAELPRLQLIPYVYKDAFEIAFVIVAVHLSMCKVFSRRHNYDTDNNQELYAIGLTGVISSCFLTYPVSSALGRSMLIEESGGKTQLSALFSSALVLIVIFCLSPYLKSLPMCILAVILIFSMKNIFRKRDELQCLWRVSKADFAIWVVSFLSTVLTDVMWGLMLSVAFALVTTIFRTQWPRWHILSRLEGTDEYRDTGRYGRVTDIDSVRIFRFDAPLLFTNVDHFRSAAEKATIDCPIMSLATLDNILEVECPNKSPRKQRKMRHIFQRSLSEYHESPMRRVEHLVVDCSGFTFIDFMSVNSLIELYQQMRSNGIQVYFAGAKAPIRDMFEACGFYESVSKDHFYPTIHDAVQSAYMNRQVKLYRRAQRKRIAAEAIKIREHLPDQKSNKQSICQPECNGVMKTGTTKECSAKNHSHSNLPSEGHSSGSLDGSTLRSYSNNNHNADSTPTKLRAQRKRIAAEAIKIREHLPDQKSNKQSICQPECNGVMKTGTTKECSAKNHSHSNLPSEGHSSGSLDGSTLKRNLDSAFAKNSN</sequence>
<evidence type="ECO:0000256" key="3">
    <source>
        <dbReference type="ARBA" id="ARBA00022989"/>
    </source>
</evidence>
<gene>
    <name evidence="8" type="primary">sulp-3</name>
    <name evidence="8" type="ORF">Tcan_04126</name>
</gene>
<feature type="region of interest" description="Disordered" evidence="5">
    <location>
        <begin position="905"/>
        <end position="944"/>
    </location>
</feature>
<evidence type="ECO:0000256" key="6">
    <source>
        <dbReference type="SAM" id="Phobius"/>
    </source>
</evidence>
<dbReference type="SUPFAM" id="SSF52091">
    <property type="entry name" value="SpoIIaa-like"/>
    <property type="match status" value="1"/>
</dbReference>
<feature type="compositionally biased region" description="Polar residues" evidence="5">
    <location>
        <begin position="826"/>
        <end position="859"/>
    </location>
</feature>
<dbReference type="PANTHER" id="PTHR11814">
    <property type="entry name" value="SULFATE TRANSPORTER"/>
    <property type="match status" value="1"/>
</dbReference>
<dbReference type="EMBL" id="JPKZ01000843">
    <property type="protein sequence ID" value="KHN85266.1"/>
    <property type="molecule type" value="Genomic_DNA"/>
</dbReference>
<evidence type="ECO:0000256" key="2">
    <source>
        <dbReference type="ARBA" id="ARBA00022692"/>
    </source>
</evidence>
<feature type="compositionally biased region" description="Polar residues" evidence="5">
    <location>
        <begin position="913"/>
        <end position="932"/>
    </location>
</feature>
<organism evidence="8 9">
    <name type="scientific">Toxocara canis</name>
    <name type="common">Canine roundworm</name>
    <dbReference type="NCBI Taxonomy" id="6265"/>
    <lineage>
        <taxon>Eukaryota</taxon>
        <taxon>Metazoa</taxon>
        <taxon>Ecdysozoa</taxon>
        <taxon>Nematoda</taxon>
        <taxon>Chromadorea</taxon>
        <taxon>Rhabditida</taxon>
        <taxon>Spirurina</taxon>
        <taxon>Ascaridomorpha</taxon>
        <taxon>Ascaridoidea</taxon>
        <taxon>Toxocaridae</taxon>
        <taxon>Toxocara</taxon>
    </lineage>
</organism>
<feature type="transmembrane region" description="Helical" evidence="6">
    <location>
        <begin position="554"/>
        <end position="579"/>
    </location>
</feature>
<dbReference type="AlphaFoldDB" id="A0A0B2VP41"/>
<feature type="transmembrane region" description="Helical" evidence="6">
    <location>
        <begin position="517"/>
        <end position="534"/>
    </location>
</feature>
<feature type="transmembrane region" description="Helical" evidence="6">
    <location>
        <begin position="333"/>
        <end position="356"/>
    </location>
</feature>
<feature type="transmembrane region" description="Helical" evidence="6">
    <location>
        <begin position="456"/>
        <end position="473"/>
    </location>
</feature>
<dbReference type="GO" id="GO:0055085">
    <property type="term" value="P:transmembrane transport"/>
    <property type="evidence" value="ECO:0007669"/>
    <property type="project" value="InterPro"/>
</dbReference>
<dbReference type="InterPro" id="IPR002645">
    <property type="entry name" value="STAS_dom"/>
</dbReference>
<comment type="caution">
    <text evidence="8">The sequence shown here is derived from an EMBL/GenBank/DDBJ whole genome shotgun (WGS) entry which is preliminary data.</text>
</comment>
<name>A0A0B2VP41_TOXCA</name>
<reference evidence="8 9" key="1">
    <citation type="submission" date="2014-11" db="EMBL/GenBank/DDBJ databases">
        <title>Genetic blueprint of the zoonotic pathogen Toxocara canis.</title>
        <authorList>
            <person name="Zhu X.-Q."/>
            <person name="Korhonen P.K."/>
            <person name="Cai H."/>
            <person name="Young N.D."/>
            <person name="Nejsum P."/>
            <person name="von Samson-Himmelstjerna G."/>
            <person name="Boag P.R."/>
            <person name="Tan P."/>
            <person name="Li Q."/>
            <person name="Min J."/>
            <person name="Yang Y."/>
            <person name="Wang X."/>
            <person name="Fang X."/>
            <person name="Hall R.S."/>
            <person name="Hofmann A."/>
            <person name="Sternberg P.W."/>
            <person name="Jex A.R."/>
            <person name="Gasser R.B."/>
        </authorList>
    </citation>
    <scope>NUCLEOTIDE SEQUENCE [LARGE SCALE GENOMIC DNA]</scope>
    <source>
        <strain evidence="8">PN_DK_2014</strain>
    </source>
</reference>
<feature type="transmembrane region" description="Helical" evidence="6">
    <location>
        <begin position="187"/>
        <end position="214"/>
    </location>
</feature>
<dbReference type="Proteomes" id="UP000031036">
    <property type="component" value="Unassembled WGS sequence"/>
</dbReference>
<evidence type="ECO:0000313" key="8">
    <source>
        <dbReference type="EMBL" id="KHN85266.1"/>
    </source>
</evidence>
<comment type="subcellular location">
    <subcellularLocation>
        <location evidence="1">Membrane</location>
        <topology evidence="1">Multi-pass membrane protein</topology>
    </subcellularLocation>
</comment>
<feature type="domain" description="STAS" evidence="7">
    <location>
        <begin position="607"/>
        <end position="764"/>
    </location>
</feature>
<dbReference type="OrthoDB" id="288203at2759"/>
<accession>A0A0B2VP41</accession>
<dbReference type="InterPro" id="IPR011547">
    <property type="entry name" value="SLC26A/SulP_dom"/>
</dbReference>
<feature type="transmembrane region" description="Helical" evidence="6">
    <location>
        <begin position="155"/>
        <end position="175"/>
    </location>
</feature>
<dbReference type="Gene3D" id="3.30.750.24">
    <property type="entry name" value="STAS domain"/>
    <property type="match status" value="1"/>
</dbReference>
<keyword evidence="3 6" id="KW-1133">Transmembrane helix</keyword>
<dbReference type="OMA" id="SICQPEC"/>
<evidence type="ECO:0000313" key="9">
    <source>
        <dbReference type="Proteomes" id="UP000031036"/>
    </source>
</evidence>
<keyword evidence="2 6" id="KW-0812">Transmembrane</keyword>
<evidence type="ECO:0000256" key="5">
    <source>
        <dbReference type="SAM" id="MobiDB-lite"/>
    </source>
</evidence>
<feature type="region of interest" description="Disordered" evidence="5">
    <location>
        <begin position="818"/>
        <end position="865"/>
    </location>
</feature>
<evidence type="ECO:0000256" key="4">
    <source>
        <dbReference type="ARBA" id="ARBA00023136"/>
    </source>
</evidence>
<keyword evidence="9" id="KW-1185">Reference proteome</keyword>
<protein>
    <submittedName>
        <fullName evidence="8">Sulfate permease family protein 3</fullName>
    </submittedName>
</protein>
<feature type="transmembrane region" description="Helical" evidence="6">
    <location>
        <begin position="425"/>
        <end position="444"/>
    </location>
</feature>